<protein>
    <submittedName>
        <fullName evidence="1">Uncharacterized protein</fullName>
    </submittedName>
</protein>
<dbReference type="Proteomes" id="UP000297245">
    <property type="component" value="Unassembled WGS sequence"/>
</dbReference>
<accession>A0A4S8KXZ9</accession>
<reference evidence="1 2" key="1">
    <citation type="journal article" date="2019" name="Nat. Ecol. Evol.">
        <title>Megaphylogeny resolves global patterns of mushroom evolution.</title>
        <authorList>
            <person name="Varga T."/>
            <person name="Krizsan K."/>
            <person name="Foldi C."/>
            <person name="Dima B."/>
            <person name="Sanchez-Garcia M."/>
            <person name="Sanchez-Ramirez S."/>
            <person name="Szollosi G.J."/>
            <person name="Szarkandi J.G."/>
            <person name="Papp V."/>
            <person name="Albert L."/>
            <person name="Andreopoulos W."/>
            <person name="Angelini C."/>
            <person name="Antonin V."/>
            <person name="Barry K.W."/>
            <person name="Bougher N.L."/>
            <person name="Buchanan P."/>
            <person name="Buyck B."/>
            <person name="Bense V."/>
            <person name="Catcheside P."/>
            <person name="Chovatia M."/>
            <person name="Cooper J."/>
            <person name="Damon W."/>
            <person name="Desjardin D."/>
            <person name="Finy P."/>
            <person name="Geml J."/>
            <person name="Haridas S."/>
            <person name="Hughes K."/>
            <person name="Justo A."/>
            <person name="Karasinski D."/>
            <person name="Kautmanova I."/>
            <person name="Kiss B."/>
            <person name="Kocsube S."/>
            <person name="Kotiranta H."/>
            <person name="LaButti K.M."/>
            <person name="Lechner B.E."/>
            <person name="Liimatainen K."/>
            <person name="Lipzen A."/>
            <person name="Lukacs Z."/>
            <person name="Mihaltcheva S."/>
            <person name="Morgado L.N."/>
            <person name="Niskanen T."/>
            <person name="Noordeloos M.E."/>
            <person name="Ohm R.A."/>
            <person name="Ortiz-Santana B."/>
            <person name="Ovrebo C."/>
            <person name="Racz N."/>
            <person name="Riley R."/>
            <person name="Savchenko A."/>
            <person name="Shiryaev A."/>
            <person name="Soop K."/>
            <person name="Spirin V."/>
            <person name="Szebenyi C."/>
            <person name="Tomsovsky M."/>
            <person name="Tulloss R.E."/>
            <person name="Uehling J."/>
            <person name="Grigoriev I.V."/>
            <person name="Vagvolgyi C."/>
            <person name="Papp T."/>
            <person name="Martin F.M."/>
            <person name="Miettinen O."/>
            <person name="Hibbett D.S."/>
            <person name="Nagy L.G."/>
        </authorList>
    </citation>
    <scope>NUCLEOTIDE SEQUENCE [LARGE SCALE GENOMIC DNA]</scope>
    <source>
        <strain evidence="1 2">CBS 962.96</strain>
    </source>
</reference>
<proteinExistence type="predicted"/>
<gene>
    <name evidence="1" type="ORF">K435DRAFT_490016</name>
</gene>
<name>A0A4S8KXZ9_DENBC</name>
<dbReference type="PROSITE" id="PS51257">
    <property type="entry name" value="PROKAR_LIPOPROTEIN"/>
    <property type="match status" value="1"/>
</dbReference>
<evidence type="ECO:0000313" key="1">
    <source>
        <dbReference type="EMBL" id="THU80894.1"/>
    </source>
</evidence>
<dbReference type="EMBL" id="ML179860">
    <property type="protein sequence ID" value="THU80894.1"/>
    <property type="molecule type" value="Genomic_DNA"/>
</dbReference>
<sequence>MVPSRHSSIGGSIHRGHKRKMTVVTVTLCTLTYSCSVEHVFKLQASLAFCANPFIDSTNALLDVYGLEAAQGLFYDNEFGIWGEHRDRTKNVD</sequence>
<evidence type="ECO:0000313" key="2">
    <source>
        <dbReference type="Proteomes" id="UP000297245"/>
    </source>
</evidence>
<keyword evidence="2" id="KW-1185">Reference proteome</keyword>
<organism evidence="1 2">
    <name type="scientific">Dendrothele bispora (strain CBS 962.96)</name>
    <dbReference type="NCBI Taxonomy" id="1314807"/>
    <lineage>
        <taxon>Eukaryota</taxon>
        <taxon>Fungi</taxon>
        <taxon>Dikarya</taxon>
        <taxon>Basidiomycota</taxon>
        <taxon>Agaricomycotina</taxon>
        <taxon>Agaricomycetes</taxon>
        <taxon>Agaricomycetidae</taxon>
        <taxon>Agaricales</taxon>
        <taxon>Agaricales incertae sedis</taxon>
        <taxon>Dendrothele</taxon>
    </lineage>
</organism>
<dbReference type="AlphaFoldDB" id="A0A4S8KXZ9"/>